<keyword evidence="4" id="KW-0547">Nucleotide-binding</keyword>
<feature type="region of interest" description="Disordered" evidence="9">
    <location>
        <begin position="332"/>
        <end position="352"/>
    </location>
</feature>
<evidence type="ECO:0000259" key="10">
    <source>
        <dbReference type="Pfam" id="PF08264"/>
    </source>
</evidence>
<dbReference type="CDD" id="cd07958">
    <property type="entry name" value="Anticodon_Ia_Leu_BEm"/>
    <property type="match status" value="1"/>
</dbReference>
<organism evidence="12 13">
    <name type="scientific">Candidatus Protofrankia californiensis</name>
    <dbReference type="NCBI Taxonomy" id="1839754"/>
    <lineage>
        <taxon>Bacteria</taxon>
        <taxon>Bacillati</taxon>
        <taxon>Actinomycetota</taxon>
        <taxon>Actinomycetes</taxon>
        <taxon>Frankiales</taxon>
        <taxon>Frankiaceae</taxon>
        <taxon>Protofrankia</taxon>
    </lineage>
</organism>
<name>A0A1C3NV34_9ACTN</name>
<dbReference type="GO" id="GO:0005829">
    <property type="term" value="C:cytosol"/>
    <property type="evidence" value="ECO:0007669"/>
    <property type="project" value="TreeGrafter"/>
</dbReference>
<dbReference type="PANTHER" id="PTHR43740:SF2">
    <property type="entry name" value="LEUCINE--TRNA LIGASE, MITOCHONDRIAL"/>
    <property type="match status" value="1"/>
</dbReference>
<dbReference type="SUPFAM" id="SSF52374">
    <property type="entry name" value="Nucleotidylyl transferase"/>
    <property type="match status" value="1"/>
</dbReference>
<dbReference type="InterPro" id="IPR009080">
    <property type="entry name" value="tRNAsynth_Ia_anticodon-bd"/>
</dbReference>
<accession>A0A1C3NV34</accession>
<dbReference type="InterPro" id="IPR002302">
    <property type="entry name" value="Leu-tRNA-ligase"/>
</dbReference>
<sequence>MFTGAYVTNPVTGSAIPVFLADYVLMGYGTGAIMAVPAHDQRDFSFARTLGLPVPAVLAPSEDWRTEHKVPAGAAPDTWPVAFAGEGEYLPAAGVAPSLVGLSKPEAIKATVRWLEDVGAGRAARSYRLRDWLFSRQRYWGEPFPIVFDEDGLPIALPDELLPVTLPEMTDFRPAAMADDDVSDPVPPLARITDWATVTLDLGDGPRTYRRETNTMPQWAGSCWYYLRYLDPTNSERFVDAEVERYWMHTPDGPPGDGGVGLYVGGVEHAVLHLLYARFWHKVLYDLGLVSTKEPFKRLFNQGYIQADAFTDARGMYVPAAEIVRTADGGFTHNGEPVNRRSGKMGKSLKNSVSPDEMYDGFGADTLRVYEMAMGPLDADRPWHTDDIVGSHRFLQRLWRNIIDEATGTAVVSDVPPDAEATRTLHRTILAVRADYAGLRFNTAVARLIEATNFVSKHYGGSGGLPRELAEALVLMVAPLAPHIAEELWSRLGHDGSLALHPFPQGDESLAVESTVTLPVQVNGKVRFTVDVPADADEQTVRAAVTDHEEYARHTADRTVKRLIVVPGRIVNIALG</sequence>
<dbReference type="InterPro" id="IPR009008">
    <property type="entry name" value="Val/Leu/Ile-tRNA-synth_edit"/>
</dbReference>
<dbReference type="EMBL" id="FLUV01000499">
    <property type="protein sequence ID" value="SBW19297.1"/>
    <property type="molecule type" value="Genomic_DNA"/>
</dbReference>
<dbReference type="FunFam" id="3.40.50.620:FF:000056">
    <property type="entry name" value="Leucine--tRNA ligase"/>
    <property type="match status" value="1"/>
</dbReference>
<dbReference type="GO" id="GO:0005524">
    <property type="term" value="F:ATP binding"/>
    <property type="evidence" value="ECO:0007669"/>
    <property type="project" value="UniProtKB-KW"/>
</dbReference>
<evidence type="ECO:0000256" key="2">
    <source>
        <dbReference type="ARBA" id="ARBA00013164"/>
    </source>
</evidence>
<evidence type="ECO:0000256" key="5">
    <source>
        <dbReference type="ARBA" id="ARBA00022840"/>
    </source>
</evidence>
<dbReference type="GO" id="GO:0002161">
    <property type="term" value="F:aminoacyl-tRNA deacylase activity"/>
    <property type="evidence" value="ECO:0007669"/>
    <property type="project" value="InterPro"/>
</dbReference>
<dbReference type="InterPro" id="IPR014729">
    <property type="entry name" value="Rossmann-like_a/b/a_fold"/>
</dbReference>
<proteinExistence type="inferred from homology"/>
<evidence type="ECO:0000256" key="1">
    <source>
        <dbReference type="ARBA" id="ARBA00005594"/>
    </source>
</evidence>
<keyword evidence="13" id="KW-1185">Reference proteome</keyword>
<dbReference type="Pfam" id="PF13603">
    <property type="entry name" value="tRNA-synt_1_2"/>
    <property type="match status" value="1"/>
</dbReference>
<dbReference type="PRINTS" id="PR00985">
    <property type="entry name" value="TRNASYNTHLEU"/>
</dbReference>
<keyword evidence="5" id="KW-0067">ATP-binding</keyword>
<dbReference type="Pfam" id="PF08264">
    <property type="entry name" value="Anticodon_1"/>
    <property type="match status" value="1"/>
</dbReference>
<dbReference type="GO" id="GO:0006429">
    <property type="term" value="P:leucyl-tRNA aminoacylation"/>
    <property type="evidence" value="ECO:0007669"/>
    <property type="project" value="InterPro"/>
</dbReference>
<keyword evidence="6" id="KW-0648">Protein biosynthesis</keyword>
<evidence type="ECO:0000259" key="11">
    <source>
        <dbReference type="Pfam" id="PF13603"/>
    </source>
</evidence>
<dbReference type="Gene3D" id="3.40.50.620">
    <property type="entry name" value="HUPs"/>
    <property type="match status" value="1"/>
</dbReference>
<dbReference type="AlphaFoldDB" id="A0A1C3NV34"/>
<evidence type="ECO:0000256" key="4">
    <source>
        <dbReference type="ARBA" id="ARBA00022741"/>
    </source>
</evidence>
<dbReference type="PANTHER" id="PTHR43740">
    <property type="entry name" value="LEUCYL-TRNA SYNTHETASE"/>
    <property type="match status" value="1"/>
</dbReference>
<dbReference type="Gene3D" id="1.10.730.10">
    <property type="entry name" value="Isoleucyl-tRNA Synthetase, Domain 1"/>
    <property type="match status" value="1"/>
</dbReference>
<dbReference type="InterPro" id="IPR013155">
    <property type="entry name" value="M/V/L/I-tRNA-synth_anticd-bd"/>
</dbReference>
<evidence type="ECO:0000313" key="12">
    <source>
        <dbReference type="EMBL" id="SBW19297.1"/>
    </source>
</evidence>
<dbReference type="SUPFAM" id="SSF47323">
    <property type="entry name" value="Anticodon-binding domain of a subclass of class I aminoacyl-tRNA synthetases"/>
    <property type="match status" value="1"/>
</dbReference>
<comment type="catalytic activity">
    <reaction evidence="8">
        <text>tRNA(Leu) + L-leucine + ATP = L-leucyl-tRNA(Leu) + AMP + diphosphate</text>
        <dbReference type="Rhea" id="RHEA:11688"/>
        <dbReference type="Rhea" id="RHEA-COMP:9613"/>
        <dbReference type="Rhea" id="RHEA-COMP:9622"/>
        <dbReference type="ChEBI" id="CHEBI:30616"/>
        <dbReference type="ChEBI" id="CHEBI:33019"/>
        <dbReference type="ChEBI" id="CHEBI:57427"/>
        <dbReference type="ChEBI" id="CHEBI:78442"/>
        <dbReference type="ChEBI" id="CHEBI:78494"/>
        <dbReference type="ChEBI" id="CHEBI:456215"/>
        <dbReference type="EC" id="6.1.1.4"/>
    </reaction>
</comment>
<dbReference type="Gene3D" id="3.90.740.10">
    <property type="entry name" value="Valyl/Leucyl/Isoleucyl-tRNA synthetase, editing domain"/>
    <property type="match status" value="1"/>
</dbReference>
<evidence type="ECO:0000256" key="8">
    <source>
        <dbReference type="ARBA" id="ARBA00047469"/>
    </source>
</evidence>
<dbReference type="Proteomes" id="UP000199013">
    <property type="component" value="Unassembled WGS sequence"/>
</dbReference>
<evidence type="ECO:0000256" key="6">
    <source>
        <dbReference type="ARBA" id="ARBA00022917"/>
    </source>
</evidence>
<evidence type="ECO:0000256" key="7">
    <source>
        <dbReference type="ARBA" id="ARBA00023146"/>
    </source>
</evidence>
<dbReference type="GO" id="GO:0004823">
    <property type="term" value="F:leucine-tRNA ligase activity"/>
    <property type="evidence" value="ECO:0007669"/>
    <property type="project" value="UniProtKB-EC"/>
</dbReference>
<reference evidence="13" key="1">
    <citation type="submission" date="2016-02" db="EMBL/GenBank/DDBJ databases">
        <authorList>
            <person name="Wibberg D."/>
        </authorList>
    </citation>
    <scope>NUCLEOTIDE SEQUENCE [LARGE SCALE GENOMIC DNA]</scope>
</reference>
<protein>
    <recommendedName>
        <fullName evidence="2">leucine--tRNA ligase</fullName>
        <ecNumber evidence="2">6.1.1.4</ecNumber>
    </recommendedName>
</protein>
<gene>
    <name evidence="12" type="primary">leuS1</name>
    <name evidence="12" type="ORF">FDG2_1190</name>
</gene>
<dbReference type="EC" id="6.1.1.4" evidence="2"/>
<dbReference type="InterPro" id="IPR025709">
    <property type="entry name" value="Leu_tRNA-synth_edit"/>
</dbReference>
<evidence type="ECO:0000256" key="9">
    <source>
        <dbReference type="SAM" id="MobiDB-lite"/>
    </source>
</evidence>
<keyword evidence="3 12" id="KW-0436">Ligase</keyword>
<feature type="domain" description="Leucyl-tRNA synthetase editing" evidence="11">
    <location>
        <begin position="1"/>
        <end position="64"/>
    </location>
</feature>
<evidence type="ECO:0000313" key="13">
    <source>
        <dbReference type="Proteomes" id="UP000199013"/>
    </source>
</evidence>
<keyword evidence="7" id="KW-0030">Aminoacyl-tRNA synthetase</keyword>
<dbReference type="SUPFAM" id="SSF50677">
    <property type="entry name" value="ValRS/IleRS/LeuRS editing domain"/>
    <property type="match status" value="1"/>
</dbReference>
<evidence type="ECO:0000256" key="3">
    <source>
        <dbReference type="ARBA" id="ARBA00022598"/>
    </source>
</evidence>
<dbReference type="FunFam" id="1.10.730.10:FF:000011">
    <property type="entry name" value="Leucine--tRNA ligase chloroplastic/mitochondrial"/>
    <property type="match status" value="1"/>
</dbReference>
<comment type="similarity">
    <text evidence="1">Belongs to the class-I aminoacyl-tRNA synthetase family.</text>
</comment>
<feature type="domain" description="Methionyl/Valyl/Leucyl/Isoleucyl-tRNA synthetase anticodon-binding" evidence="10">
    <location>
        <begin position="419"/>
        <end position="540"/>
    </location>
</feature>